<dbReference type="SUPFAM" id="SSF53383">
    <property type="entry name" value="PLP-dependent transferases"/>
    <property type="match status" value="1"/>
</dbReference>
<dbReference type="Gene3D" id="3.40.640.10">
    <property type="entry name" value="Type I PLP-dependent aspartate aminotransferase-like (Major domain)"/>
    <property type="match status" value="1"/>
</dbReference>
<feature type="active site" description="Proton acceptor" evidence="3">
    <location>
        <position position="184"/>
    </location>
</feature>
<dbReference type="FunFam" id="3.40.640.10:FF:000089">
    <property type="entry name" value="Aminotransferase, DegT/DnrJ/EryC1/StrS family"/>
    <property type="match status" value="1"/>
</dbReference>
<reference evidence="6 7" key="1">
    <citation type="submission" date="2018-01" db="EMBL/GenBank/DDBJ databases">
        <title>The complete genome sequence of Chromatium okenii LaCa, a purple sulfur bacterium with a turbulent life.</title>
        <authorList>
            <person name="Luedin S.M."/>
            <person name="Liechti N."/>
            <person name="Storelli N."/>
            <person name="Danza F."/>
            <person name="Wittwer M."/>
            <person name="Pothier J.F."/>
            <person name="Tonolla M.A."/>
        </authorList>
    </citation>
    <scope>NUCLEOTIDE SEQUENCE [LARGE SCALE GENOMIC DNA]</scope>
    <source>
        <strain evidence="6 7">LaCa</strain>
    </source>
</reference>
<dbReference type="PANTHER" id="PTHR30244:SF42">
    <property type="entry name" value="UDP-2-ACETAMIDO-2-DEOXY-3-OXO-D-GLUCURONATE AMINOTRANSFERASE"/>
    <property type="match status" value="1"/>
</dbReference>
<dbReference type="InterPro" id="IPR015422">
    <property type="entry name" value="PyrdxlP-dep_Trfase_small"/>
</dbReference>
<keyword evidence="7" id="KW-1185">Reference proteome</keyword>
<evidence type="ECO:0000256" key="3">
    <source>
        <dbReference type="PIRSR" id="PIRSR000390-1"/>
    </source>
</evidence>
<dbReference type="AlphaFoldDB" id="A0A2S7XTX1"/>
<accession>A0A2S7XTX1</accession>
<sequence length="376" mass="40338">MQFIDLKSQYSGIEDAIKTRINTVLEHGQFILGPEVAELETQLAEFVGVAHCVGMSSGTDALLAAMMGLEIGRGDEVITTPFTFIATAEMIALLGARPVFVDIDPVTYNLNPALLEDAITGRTRAIMPVALYGQCANMDAINAVAAQHRLPVIEDAAQSFGASNQGRRSCGLSRIGCTSFFPSKPLGGYGDGGACFTDDATLAARLRELRNHGQERRYHHPRLGLNGRLDTLQAAILLEKLRIFPAEIEARVRIGERYTRLFNECGAVSTAAGTDAPVITPTIAPSNISVYAQYTIQVANRDEVAAQLTAQGIPTAVHYPLPLNQQPVFDCGFGAECTPISAAIAQRVLSLPMHPYLTDDAQDRIIAAVAEITGLT</sequence>
<evidence type="ECO:0000256" key="2">
    <source>
        <dbReference type="ARBA" id="ARBA00037999"/>
    </source>
</evidence>
<evidence type="ECO:0000313" key="7">
    <source>
        <dbReference type="Proteomes" id="UP000239936"/>
    </source>
</evidence>
<name>A0A2S7XTX1_9GAMM</name>
<dbReference type="PANTHER" id="PTHR30244">
    <property type="entry name" value="TRANSAMINASE"/>
    <property type="match status" value="1"/>
</dbReference>
<dbReference type="GO" id="GO:0030170">
    <property type="term" value="F:pyridoxal phosphate binding"/>
    <property type="evidence" value="ECO:0007669"/>
    <property type="project" value="UniProtKB-ARBA"/>
</dbReference>
<dbReference type="GO" id="GO:0000271">
    <property type="term" value="P:polysaccharide biosynthetic process"/>
    <property type="evidence" value="ECO:0007669"/>
    <property type="project" value="TreeGrafter"/>
</dbReference>
<dbReference type="RefSeq" id="WP_105072929.1">
    <property type="nucleotide sequence ID" value="NZ_PPGH01000018.1"/>
</dbReference>
<evidence type="ECO:0000256" key="5">
    <source>
        <dbReference type="RuleBase" id="RU004508"/>
    </source>
</evidence>
<evidence type="ECO:0000313" key="6">
    <source>
        <dbReference type="EMBL" id="PQJ97187.1"/>
    </source>
</evidence>
<dbReference type="InterPro" id="IPR015424">
    <property type="entry name" value="PyrdxlP-dep_Trfase"/>
</dbReference>
<keyword evidence="6" id="KW-0032">Aminotransferase</keyword>
<comment type="caution">
    <text evidence="6">The sequence shown here is derived from an EMBL/GenBank/DDBJ whole genome shotgun (WGS) entry which is preliminary data.</text>
</comment>
<evidence type="ECO:0000256" key="4">
    <source>
        <dbReference type="PIRSR" id="PIRSR000390-2"/>
    </source>
</evidence>
<dbReference type="InterPro" id="IPR015421">
    <property type="entry name" value="PyrdxlP-dep_Trfase_major"/>
</dbReference>
<dbReference type="CDD" id="cd00616">
    <property type="entry name" value="AHBA_syn"/>
    <property type="match status" value="1"/>
</dbReference>
<dbReference type="GO" id="GO:0008483">
    <property type="term" value="F:transaminase activity"/>
    <property type="evidence" value="ECO:0007669"/>
    <property type="project" value="UniProtKB-KW"/>
</dbReference>
<dbReference type="Proteomes" id="UP000239936">
    <property type="component" value="Unassembled WGS sequence"/>
</dbReference>
<dbReference type="InterPro" id="IPR000653">
    <property type="entry name" value="DegT/StrS_aminotransferase"/>
</dbReference>
<comment type="similarity">
    <text evidence="2 5">Belongs to the DegT/DnrJ/EryC1 family.</text>
</comment>
<protein>
    <submittedName>
        <fullName evidence="6">Aminotransferase DegT</fullName>
    </submittedName>
</protein>
<dbReference type="Gene3D" id="3.90.1150.10">
    <property type="entry name" value="Aspartate Aminotransferase, domain 1"/>
    <property type="match status" value="1"/>
</dbReference>
<evidence type="ECO:0000256" key="1">
    <source>
        <dbReference type="ARBA" id="ARBA00022898"/>
    </source>
</evidence>
<dbReference type="PIRSF" id="PIRSF000390">
    <property type="entry name" value="PLP_StrS"/>
    <property type="match status" value="1"/>
</dbReference>
<dbReference type="Pfam" id="PF01041">
    <property type="entry name" value="DegT_DnrJ_EryC1"/>
    <property type="match status" value="1"/>
</dbReference>
<gene>
    <name evidence="6" type="ORF">CXB77_04370</name>
</gene>
<proteinExistence type="inferred from homology"/>
<dbReference type="EMBL" id="PPGH01000018">
    <property type="protein sequence ID" value="PQJ97187.1"/>
    <property type="molecule type" value="Genomic_DNA"/>
</dbReference>
<organism evidence="6 7">
    <name type="scientific">Chromatium okenii</name>
    <dbReference type="NCBI Taxonomy" id="61644"/>
    <lineage>
        <taxon>Bacteria</taxon>
        <taxon>Pseudomonadati</taxon>
        <taxon>Pseudomonadota</taxon>
        <taxon>Gammaproteobacteria</taxon>
        <taxon>Chromatiales</taxon>
        <taxon>Chromatiaceae</taxon>
        <taxon>Chromatium</taxon>
    </lineage>
</organism>
<feature type="modified residue" description="N6-(pyridoxal phosphate)lysine" evidence="4">
    <location>
        <position position="184"/>
    </location>
</feature>
<keyword evidence="6" id="KW-0808">Transferase</keyword>
<dbReference type="OrthoDB" id="9804264at2"/>
<keyword evidence="1 4" id="KW-0663">Pyridoxal phosphate</keyword>